<feature type="disulfide bond" description="Redox-active" evidence="3">
    <location>
        <begin position="55"/>
        <end position="59"/>
    </location>
</feature>
<dbReference type="Gene3D" id="3.40.30.10">
    <property type="entry name" value="Glutaredoxin"/>
    <property type="match status" value="1"/>
</dbReference>
<organism evidence="4 5">
    <name type="scientific">Candidatus Gallionella acididurans</name>
    <dbReference type="NCBI Taxonomy" id="1796491"/>
    <lineage>
        <taxon>Bacteria</taxon>
        <taxon>Pseudomonadati</taxon>
        <taxon>Pseudomonadota</taxon>
        <taxon>Betaproteobacteria</taxon>
        <taxon>Nitrosomonadales</taxon>
        <taxon>Gallionellaceae</taxon>
        <taxon>Gallionella</taxon>
    </lineage>
</organism>
<dbReference type="Proteomes" id="UP000070578">
    <property type="component" value="Unassembled WGS sequence"/>
</dbReference>
<feature type="binding site" evidence="2">
    <location>
        <position position="59"/>
    </location>
    <ligand>
        <name>Cu cation</name>
        <dbReference type="ChEBI" id="CHEBI:23378"/>
    </ligand>
</feature>
<name>A0A139BVM6_9PROT</name>
<keyword evidence="3" id="KW-1015">Disulfide bond</keyword>
<proteinExistence type="inferred from homology"/>
<dbReference type="GO" id="GO:0046872">
    <property type="term" value="F:metal ion binding"/>
    <property type="evidence" value="ECO:0007669"/>
    <property type="project" value="UniProtKB-KW"/>
</dbReference>
<reference evidence="4 5" key="2">
    <citation type="submission" date="2016-03" db="EMBL/GenBank/DDBJ databases">
        <title>New uncultured bacterium of the family Gallionellaceae from acid mine drainage: description and reconstruction of genome based on metagenomic analysis of microbial community.</title>
        <authorList>
            <person name="Kadnikov V."/>
            <person name="Ivasenko D."/>
            <person name="Beletsky A."/>
            <person name="Mardanov A."/>
            <person name="Danilova E."/>
            <person name="Pimenov N."/>
            <person name="Karnachuk O."/>
            <person name="Ravin N."/>
        </authorList>
    </citation>
    <scope>NUCLEOTIDE SEQUENCE [LARGE SCALE GENOMIC DNA]</scope>
    <source>
        <strain evidence="4">ShG14-8</strain>
    </source>
</reference>
<protein>
    <submittedName>
        <fullName evidence="4">Electron transport protein SCO1/SenC</fullName>
    </submittedName>
</protein>
<keyword evidence="2" id="KW-0479">Metal-binding</keyword>
<evidence type="ECO:0000256" key="2">
    <source>
        <dbReference type="PIRSR" id="PIRSR603782-1"/>
    </source>
</evidence>
<dbReference type="Pfam" id="PF02630">
    <property type="entry name" value="SCO1-SenC"/>
    <property type="match status" value="1"/>
</dbReference>
<dbReference type="EMBL" id="LSLI01000013">
    <property type="protein sequence ID" value="KXS33036.1"/>
    <property type="molecule type" value="Genomic_DNA"/>
</dbReference>
<gene>
    <name evidence="4" type="ORF">AWT59_0879</name>
</gene>
<dbReference type="AlphaFoldDB" id="A0A139BVM6"/>
<accession>A0A139BVM6</accession>
<comment type="caution">
    <text evidence="4">The sequence shown here is derived from an EMBL/GenBank/DDBJ whole genome shotgun (WGS) entry which is preliminary data.</text>
</comment>
<feature type="binding site" evidence="2">
    <location>
        <position position="55"/>
    </location>
    <ligand>
        <name>Cu cation</name>
        <dbReference type="ChEBI" id="CHEBI:23378"/>
    </ligand>
</feature>
<evidence type="ECO:0000256" key="1">
    <source>
        <dbReference type="ARBA" id="ARBA00010996"/>
    </source>
</evidence>
<dbReference type="PANTHER" id="PTHR12151">
    <property type="entry name" value="ELECTRON TRANSPORT PROTIN SCO1/SENC FAMILY MEMBER"/>
    <property type="match status" value="1"/>
</dbReference>
<dbReference type="SUPFAM" id="SSF52833">
    <property type="entry name" value="Thioredoxin-like"/>
    <property type="match status" value="1"/>
</dbReference>
<sequence length="179" mass="20217">MPAFAHNHQAEPAAEHQSDSLFNITDTWTTSNEKPFHMAELKGGPAVIAMIYTSCKDICPLIVEDMKKIERLLPPEQAEKVHFAVFSFDSDRDNPKILKEYARAHGIDSSRWTIARNSPDAVRRLAVAIGMKYKKNKTGDFVHSELITILDEDGVIKYQQSDSRLSEDDAVLAIKHMLH</sequence>
<dbReference type="InterPro" id="IPR036249">
    <property type="entry name" value="Thioredoxin-like_sf"/>
</dbReference>
<evidence type="ECO:0000313" key="4">
    <source>
        <dbReference type="EMBL" id="KXS33036.1"/>
    </source>
</evidence>
<evidence type="ECO:0000313" key="5">
    <source>
        <dbReference type="Proteomes" id="UP000070578"/>
    </source>
</evidence>
<dbReference type="PANTHER" id="PTHR12151:SF25">
    <property type="entry name" value="LINALOOL DEHYDRATASE_ISOMERASE DOMAIN-CONTAINING PROTEIN"/>
    <property type="match status" value="1"/>
</dbReference>
<dbReference type="InterPro" id="IPR003782">
    <property type="entry name" value="SCO1/SenC"/>
</dbReference>
<reference evidence="4 5" key="1">
    <citation type="submission" date="2016-02" db="EMBL/GenBank/DDBJ databases">
        <authorList>
            <person name="Wen L."/>
            <person name="He K."/>
            <person name="Yang H."/>
        </authorList>
    </citation>
    <scope>NUCLEOTIDE SEQUENCE [LARGE SCALE GENOMIC DNA]</scope>
    <source>
        <strain evidence="4">ShG14-8</strain>
    </source>
</reference>
<evidence type="ECO:0000256" key="3">
    <source>
        <dbReference type="PIRSR" id="PIRSR603782-2"/>
    </source>
</evidence>
<comment type="similarity">
    <text evidence="1">Belongs to the SCO1/2 family.</text>
</comment>
<keyword evidence="2" id="KW-0186">Copper</keyword>
<feature type="binding site" evidence="2">
    <location>
        <position position="143"/>
    </location>
    <ligand>
        <name>Cu cation</name>
        <dbReference type="ChEBI" id="CHEBI:23378"/>
    </ligand>
</feature>
<dbReference type="CDD" id="cd02968">
    <property type="entry name" value="SCO"/>
    <property type="match status" value="1"/>
</dbReference>